<dbReference type="Gramene" id="HORVU.MOREX.r2.1HG0078040.1">
    <property type="protein sequence ID" value="HORVU.MOREX.r2.1HG0078040.1.CDS.1"/>
    <property type="gene ID" value="HORVU.MOREX.r2.1HG0078040"/>
</dbReference>
<accession>A0A8I6WJK5</accession>
<proteinExistence type="predicted"/>
<reference evidence="1" key="2">
    <citation type="submission" date="2020-10" db="EMBL/GenBank/DDBJ databases">
        <authorList>
            <person name="Scholz U."/>
            <person name="Mascher M."/>
            <person name="Fiebig A."/>
        </authorList>
    </citation>
    <scope>NUCLEOTIDE SEQUENCE [LARGE SCALE GENOMIC DNA]</scope>
    <source>
        <strain evidence="1">cv. Morex</strain>
    </source>
</reference>
<dbReference type="EnsemblPlants" id="HORVU.MOREX.r3.1HG0094660.1">
    <property type="protein sequence ID" value="HORVU.MOREX.r3.1HG0094660.1.CDS1"/>
    <property type="gene ID" value="HORVU.MOREX.r3.1HG0094660"/>
</dbReference>
<dbReference type="Proteomes" id="UP000011116">
    <property type="component" value="Chromosome 1H"/>
</dbReference>
<reference evidence="1" key="3">
    <citation type="submission" date="2022-01" db="UniProtKB">
        <authorList>
            <consortium name="EnsemblPlants"/>
        </authorList>
    </citation>
    <scope>IDENTIFICATION</scope>
    <source>
        <strain evidence="1">subsp. vulgare</strain>
    </source>
</reference>
<organism evidence="1 2">
    <name type="scientific">Hordeum vulgare subsp. vulgare</name>
    <name type="common">Domesticated barley</name>
    <dbReference type="NCBI Taxonomy" id="112509"/>
    <lineage>
        <taxon>Eukaryota</taxon>
        <taxon>Viridiplantae</taxon>
        <taxon>Streptophyta</taxon>
        <taxon>Embryophyta</taxon>
        <taxon>Tracheophyta</taxon>
        <taxon>Spermatophyta</taxon>
        <taxon>Magnoliopsida</taxon>
        <taxon>Liliopsida</taxon>
        <taxon>Poales</taxon>
        <taxon>Poaceae</taxon>
        <taxon>BOP clade</taxon>
        <taxon>Pooideae</taxon>
        <taxon>Triticodae</taxon>
        <taxon>Triticeae</taxon>
        <taxon>Hordeinae</taxon>
        <taxon>Hordeum</taxon>
    </lineage>
</organism>
<evidence type="ECO:0000313" key="1">
    <source>
        <dbReference type="EnsemblPlants" id="HORVU.MOREX.r3.1HG0094660.1.CDS1"/>
    </source>
</evidence>
<keyword evidence="2" id="KW-1185">Reference proteome</keyword>
<evidence type="ECO:0000313" key="2">
    <source>
        <dbReference type="Proteomes" id="UP000011116"/>
    </source>
</evidence>
<protein>
    <recommendedName>
        <fullName evidence="3">Reverse transcriptase zinc-binding domain-containing protein</fullName>
    </recommendedName>
</protein>
<dbReference type="Gramene" id="HORVU.MOREX.r3.1HG0094660.1">
    <property type="protein sequence ID" value="HORVU.MOREX.r3.1HG0094660.1.CDS1"/>
    <property type="gene ID" value="HORVU.MOREX.r3.1HG0094660"/>
</dbReference>
<reference evidence="2" key="1">
    <citation type="journal article" date="2012" name="Nature">
        <title>A physical, genetic and functional sequence assembly of the barley genome.</title>
        <authorList>
            <consortium name="The International Barley Genome Sequencing Consortium"/>
            <person name="Mayer K.F."/>
            <person name="Waugh R."/>
            <person name="Brown J.W."/>
            <person name="Schulman A."/>
            <person name="Langridge P."/>
            <person name="Platzer M."/>
            <person name="Fincher G.B."/>
            <person name="Muehlbauer G.J."/>
            <person name="Sato K."/>
            <person name="Close T.J."/>
            <person name="Wise R.P."/>
            <person name="Stein N."/>
        </authorList>
    </citation>
    <scope>NUCLEOTIDE SEQUENCE [LARGE SCALE GENOMIC DNA]</scope>
    <source>
        <strain evidence="2">cv. Morex</strain>
    </source>
</reference>
<evidence type="ECO:0008006" key="3">
    <source>
        <dbReference type="Google" id="ProtNLM"/>
    </source>
</evidence>
<name>A0A8I6WJK5_HORVV</name>
<sequence>MPPGYPLYRNDDNNAVPCQSILINHHVGNQSQCPDCIDGAEDLLHMLFQCARSQAVWEALGIAAYINFASITDRAGSVVLEFILCDESCWRHYSSVVELPELISTFCWFLWWQRRQYVRGEVILYAERTAMAMVALTINYGRGSQAKTTPRPIHGHYTWQVS</sequence>
<dbReference type="AlphaFoldDB" id="A0A8I6WJK5"/>